<dbReference type="Proteomes" id="UP000827092">
    <property type="component" value="Unassembled WGS sequence"/>
</dbReference>
<reference evidence="2 3" key="1">
    <citation type="journal article" date="2022" name="Nat. Ecol. Evol.">
        <title>A masculinizing supergene underlies an exaggerated male reproductive morph in a spider.</title>
        <authorList>
            <person name="Hendrickx F."/>
            <person name="De Corte Z."/>
            <person name="Sonet G."/>
            <person name="Van Belleghem S.M."/>
            <person name="Kostlbacher S."/>
            <person name="Vangestel C."/>
        </authorList>
    </citation>
    <scope>NUCLEOTIDE SEQUENCE [LARGE SCALE GENOMIC DNA]</scope>
    <source>
        <strain evidence="2">W744_W776</strain>
    </source>
</reference>
<evidence type="ECO:0000256" key="1">
    <source>
        <dbReference type="SAM" id="SignalP"/>
    </source>
</evidence>
<accession>A0AAV6UMX8</accession>
<name>A0AAV6UMX8_9ARAC</name>
<organism evidence="2 3">
    <name type="scientific">Oedothorax gibbosus</name>
    <dbReference type="NCBI Taxonomy" id="931172"/>
    <lineage>
        <taxon>Eukaryota</taxon>
        <taxon>Metazoa</taxon>
        <taxon>Ecdysozoa</taxon>
        <taxon>Arthropoda</taxon>
        <taxon>Chelicerata</taxon>
        <taxon>Arachnida</taxon>
        <taxon>Araneae</taxon>
        <taxon>Araneomorphae</taxon>
        <taxon>Entelegynae</taxon>
        <taxon>Araneoidea</taxon>
        <taxon>Linyphiidae</taxon>
        <taxon>Erigoninae</taxon>
        <taxon>Oedothorax</taxon>
    </lineage>
</organism>
<protein>
    <submittedName>
        <fullName evidence="2">Uncharacterized protein</fullName>
    </submittedName>
</protein>
<dbReference type="AlphaFoldDB" id="A0AAV6UMX8"/>
<keyword evidence="1" id="KW-0732">Signal</keyword>
<proteinExistence type="predicted"/>
<feature type="signal peptide" evidence="1">
    <location>
        <begin position="1"/>
        <end position="17"/>
    </location>
</feature>
<keyword evidence="3" id="KW-1185">Reference proteome</keyword>
<comment type="caution">
    <text evidence="2">The sequence shown here is derived from an EMBL/GenBank/DDBJ whole genome shotgun (WGS) entry which is preliminary data.</text>
</comment>
<dbReference type="EMBL" id="JAFNEN010000352">
    <property type="protein sequence ID" value="KAG8184973.1"/>
    <property type="molecule type" value="Genomic_DNA"/>
</dbReference>
<sequence length="131" mass="14244">MLKLTLFVLGLAATIYSHEVDVIHHHNHGHGSGVSARYFRKDHGYGLGSGIYGLGYGGLGLAYGGHRLAGYGDVGAYEHGIGYYGDHGAYEKGYGNYGKYEPANGRRDLGNRGFDLLGIEYDEYGRAYGIY</sequence>
<evidence type="ECO:0000313" key="2">
    <source>
        <dbReference type="EMBL" id="KAG8184973.1"/>
    </source>
</evidence>
<gene>
    <name evidence="2" type="ORF">JTE90_020019</name>
</gene>
<feature type="chain" id="PRO_5044000647" evidence="1">
    <location>
        <begin position="18"/>
        <end position="131"/>
    </location>
</feature>
<evidence type="ECO:0000313" key="3">
    <source>
        <dbReference type="Proteomes" id="UP000827092"/>
    </source>
</evidence>